<evidence type="ECO:0000256" key="4">
    <source>
        <dbReference type="SAM" id="Phobius"/>
    </source>
</evidence>
<dbReference type="SMART" id="SM00248">
    <property type="entry name" value="ANK"/>
    <property type="match status" value="14"/>
</dbReference>
<evidence type="ECO:0000313" key="6">
    <source>
        <dbReference type="Proteomes" id="UP000290540"/>
    </source>
</evidence>
<proteinExistence type="predicted"/>
<dbReference type="PROSITE" id="PS50088">
    <property type="entry name" value="ANK_REPEAT"/>
    <property type="match status" value="4"/>
</dbReference>
<dbReference type="PANTHER" id="PTHR24198">
    <property type="entry name" value="ANKYRIN REPEAT AND PROTEIN KINASE DOMAIN-CONTAINING PROTEIN"/>
    <property type="match status" value="1"/>
</dbReference>
<dbReference type="EMBL" id="MQTW01000212">
    <property type="protein sequence ID" value="RYC81908.1"/>
    <property type="molecule type" value="Genomic_DNA"/>
</dbReference>
<comment type="caution">
    <text evidence="5">The sequence shown here is derived from an EMBL/GenBank/DDBJ whole genome shotgun (WGS) entry which is preliminary data.</text>
</comment>
<keyword evidence="4" id="KW-1133">Transmembrane helix</keyword>
<feature type="repeat" description="ANK" evidence="3">
    <location>
        <begin position="537"/>
        <end position="561"/>
    </location>
</feature>
<keyword evidence="4" id="KW-0472">Membrane</keyword>
<protein>
    <submittedName>
        <fullName evidence="5">Uncharacterized protein</fullName>
    </submittedName>
</protein>
<organism evidence="5 6">
    <name type="scientific">Fusarium oxysporum f. sp. narcissi</name>
    <dbReference type="NCBI Taxonomy" id="451672"/>
    <lineage>
        <taxon>Eukaryota</taxon>
        <taxon>Fungi</taxon>
        <taxon>Dikarya</taxon>
        <taxon>Ascomycota</taxon>
        <taxon>Pezizomycotina</taxon>
        <taxon>Sordariomycetes</taxon>
        <taxon>Hypocreomycetidae</taxon>
        <taxon>Hypocreales</taxon>
        <taxon>Nectriaceae</taxon>
        <taxon>Fusarium</taxon>
        <taxon>Fusarium oxysporum species complex</taxon>
    </lineage>
</organism>
<keyword evidence="4" id="KW-0812">Transmembrane</keyword>
<evidence type="ECO:0000313" key="5">
    <source>
        <dbReference type="EMBL" id="RYC81908.1"/>
    </source>
</evidence>
<dbReference type="InterPro" id="IPR036770">
    <property type="entry name" value="Ankyrin_rpt-contain_sf"/>
</dbReference>
<feature type="transmembrane region" description="Helical" evidence="4">
    <location>
        <begin position="933"/>
        <end position="952"/>
    </location>
</feature>
<dbReference type="AlphaFoldDB" id="A0A4Q2VAN1"/>
<sequence>MHARIGSLAYLYAEMEDEDDGSSTRSFRGNDCGPWIDDQLDLNTNVYAVAERFHEIARRLGVAHQHYDRGELLFFAIAKSKLDIVKELVEQFNVDVNERDGMGRTPLSQAVDAGHEETVEYLLSNKTIQVDAADKDGLTPLWRALKQFGPTRTSSIAASLIRRANINTPNNTGEYPLLWAIENRVGPSTEQRRKYDSLQLGPPKKSVLSLLLDREDLDVNQIDSKGRSALFLAVETQDQTILEELLKREDIKVNPFDEDWRTPLSFASATCRPSMVETLLRHPEIEVCSVDINGRTPLVWSIVNGRTENMKHLLKIGNQAINIADKGGRTPLSWAAEKGSLTTVELLLDCAGVDKDKKDNGGRTALSWAVENKLQRSGTRKGFSSPQQENVRIVELLIETEGIDNNSEDKNGRTPFSWAATNADLSIVDYLVSSGHVTIDRPDINGRTPLSWSAEYKLFHVVKCLLSSKDVNANSKDSSQNTPLSWATCEGNQRVMSIIIEKDTDTLYTMVSERPEQPEQVKLLLDAGYDACQLDPRGRTPLHFAVSAGNIESAKLLISYGPRSINMKDDGGSTPLSLAVTKSPVLAKMLVENGAETDNIQPSAWFHGNKDSMDSIICVSKQGATQRLQYMTRDNFMEELAKPPPSDRPRTRLLLCKDSPPPWEHGSLLRFKKSPNDVNLRMDMQLYTDPGSYHKSLHFLLETSFPGSFNPWYLKKAEDIDSGPTTISCLAIQHSKSSPGPGSQSADFLSTLQNSKIPDDGAEFLIQFLNAVETRWNRLLRRAEKHIRERIRLDKEAPSLKHYQQSNKTTSSKDFIDELQSDVSNLYQLRDIIEDHVNKARRFVEKYCFPYNEGKGKQLAWDTIDQLELRVNTRINRFEQILRDTLQFEFTRISMAEARRSTALATSMRRLTWMTSLFGMNVDVLKDNPDWRWFIPTAGATITLTICGWLIFEYMPALGYWIERGKGREG</sequence>
<dbReference type="Pfam" id="PF12796">
    <property type="entry name" value="Ank_2"/>
    <property type="match status" value="5"/>
</dbReference>
<evidence type="ECO:0000256" key="3">
    <source>
        <dbReference type="PROSITE-ProRule" id="PRU00023"/>
    </source>
</evidence>
<keyword evidence="2 3" id="KW-0040">ANK repeat</keyword>
<dbReference type="SUPFAM" id="SSF48403">
    <property type="entry name" value="Ankyrin repeat"/>
    <property type="match status" value="2"/>
</dbReference>
<name>A0A4Q2VAN1_FUSOX</name>
<dbReference type="PROSITE" id="PS50297">
    <property type="entry name" value="ANK_REP_REGION"/>
    <property type="match status" value="4"/>
</dbReference>
<feature type="repeat" description="ANK" evidence="3">
    <location>
        <begin position="102"/>
        <end position="125"/>
    </location>
</feature>
<reference evidence="5 6" key="1">
    <citation type="submission" date="2016-12" db="EMBL/GenBank/DDBJ databases">
        <title>Draft genome sequence of Fusarium oxysporum causing rot on Narcissus.</title>
        <authorList>
            <person name="Armitage A.D."/>
            <person name="Taylor A."/>
            <person name="Clarkson J.P."/>
            <person name="Harrison R.J."/>
            <person name="Jackson A.C."/>
        </authorList>
    </citation>
    <scope>NUCLEOTIDE SEQUENCE [LARGE SCALE GENOMIC DNA]</scope>
    <source>
        <strain evidence="5 6">N139</strain>
    </source>
</reference>
<accession>A0A4Q2VAN1</accession>
<keyword evidence="1" id="KW-0677">Repeat</keyword>
<dbReference type="PANTHER" id="PTHR24198:SF165">
    <property type="entry name" value="ANKYRIN REPEAT-CONTAINING PROTEIN-RELATED"/>
    <property type="match status" value="1"/>
</dbReference>
<feature type="repeat" description="ANK" evidence="3">
    <location>
        <begin position="327"/>
        <end position="349"/>
    </location>
</feature>
<evidence type="ECO:0000256" key="1">
    <source>
        <dbReference type="ARBA" id="ARBA00022737"/>
    </source>
</evidence>
<feature type="repeat" description="ANK" evidence="3">
    <location>
        <begin position="411"/>
        <end position="435"/>
    </location>
</feature>
<gene>
    <name evidence="5" type="ORF">BFJ63_vAg15206</name>
</gene>
<dbReference type="InterPro" id="IPR002110">
    <property type="entry name" value="Ankyrin_rpt"/>
</dbReference>
<dbReference type="Gene3D" id="1.25.40.20">
    <property type="entry name" value="Ankyrin repeat-containing domain"/>
    <property type="match status" value="5"/>
</dbReference>
<dbReference type="Proteomes" id="UP000290540">
    <property type="component" value="Unassembled WGS sequence"/>
</dbReference>
<evidence type="ECO:0000256" key="2">
    <source>
        <dbReference type="ARBA" id="ARBA00023043"/>
    </source>
</evidence>